<feature type="non-terminal residue" evidence="1">
    <location>
        <position position="308"/>
    </location>
</feature>
<dbReference type="OrthoDB" id="1434716at2759"/>
<gene>
    <name evidence="1" type="ORF">CR513_43675</name>
</gene>
<organism evidence="1 2">
    <name type="scientific">Mucuna pruriens</name>
    <name type="common">Velvet bean</name>
    <name type="synonym">Dolichos pruriens</name>
    <dbReference type="NCBI Taxonomy" id="157652"/>
    <lineage>
        <taxon>Eukaryota</taxon>
        <taxon>Viridiplantae</taxon>
        <taxon>Streptophyta</taxon>
        <taxon>Embryophyta</taxon>
        <taxon>Tracheophyta</taxon>
        <taxon>Spermatophyta</taxon>
        <taxon>Magnoliopsida</taxon>
        <taxon>eudicotyledons</taxon>
        <taxon>Gunneridae</taxon>
        <taxon>Pentapetalae</taxon>
        <taxon>rosids</taxon>
        <taxon>fabids</taxon>
        <taxon>Fabales</taxon>
        <taxon>Fabaceae</taxon>
        <taxon>Papilionoideae</taxon>
        <taxon>50 kb inversion clade</taxon>
        <taxon>NPAAA clade</taxon>
        <taxon>indigoferoid/millettioid clade</taxon>
        <taxon>Phaseoleae</taxon>
        <taxon>Mucuna</taxon>
    </lineage>
</organism>
<proteinExistence type="predicted"/>
<dbReference type="EMBL" id="QJKJ01009536">
    <property type="protein sequence ID" value="RDX76340.1"/>
    <property type="molecule type" value="Genomic_DNA"/>
</dbReference>
<evidence type="ECO:0000313" key="1">
    <source>
        <dbReference type="EMBL" id="RDX76340.1"/>
    </source>
</evidence>
<evidence type="ECO:0000313" key="2">
    <source>
        <dbReference type="Proteomes" id="UP000257109"/>
    </source>
</evidence>
<feature type="non-terminal residue" evidence="1">
    <location>
        <position position="1"/>
    </location>
</feature>
<comment type="caution">
    <text evidence="1">The sequence shown here is derived from an EMBL/GenBank/DDBJ whole genome shotgun (WGS) entry which is preliminary data.</text>
</comment>
<evidence type="ECO:0008006" key="3">
    <source>
        <dbReference type="Google" id="ProtNLM"/>
    </source>
</evidence>
<reference evidence="1" key="1">
    <citation type="submission" date="2018-05" db="EMBL/GenBank/DDBJ databases">
        <title>Draft genome of Mucuna pruriens seed.</title>
        <authorList>
            <person name="Nnadi N.E."/>
            <person name="Vos R."/>
            <person name="Hasami M.H."/>
            <person name="Devisetty U.K."/>
            <person name="Aguiy J.C."/>
        </authorList>
    </citation>
    <scope>NUCLEOTIDE SEQUENCE [LARGE SCALE GENOMIC DNA]</scope>
    <source>
        <strain evidence="1">JCA_2017</strain>
    </source>
</reference>
<dbReference type="AlphaFoldDB" id="A0A371FDG6"/>
<dbReference type="PANTHER" id="PTHR33116:SF70">
    <property type="entry name" value="NON-LTR RETROELEMENT REVERSE TRANSCRIPTASE-LIKE PROTEIN"/>
    <property type="match status" value="1"/>
</dbReference>
<protein>
    <recommendedName>
        <fullName evidence="3">Reverse transcriptase domain-containing protein</fullName>
    </recommendedName>
</protein>
<dbReference type="STRING" id="157652.A0A371FDG6"/>
<dbReference type="Proteomes" id="UP000257109">
    <property type="component" value="Unassembled WGS sequence"/>
</dbReference>
<accession>A0A371FDG6</accession>
<name>A0A371FDG6_MUCPR</name>
<sequence>LVDLLQSNFIPNRDTYDNALIAQEIVHYGHKRKSKFKSLLFKIDFEITYDRVDCDFFHLTLEEFDSCTPIRDLRYRDPMSPYLFVLCMEKLVLLVQEKVYEDCLLFTKASSSQVQIVKQVQEEFSHASGLKTNIQKSLFHASKNVSQNCPNSLLLLGFMVLKIWKGILDFLYSKEGVEISCASCDTLVQSILIIISIYTKQNYWLLEATCNQIDASILRNRPFGHWISWNTITKPKVRGGLGIRQTKNANVVILSKHILGEGLRVQLGKGNVSMWYANWLEDGPLCELDDIIWSSANLGIYTYRFAYQ</sequence>
<keyword evidence="2" id="KW-1185">Reference proteome</keyword>
<dbReference type="PANTHER" id="PTHR33116">
    <property type="entry name" value="REVERSE TRANSCRIPTASE ZINC-BINDING DOMAIN-CONTAINING PROTEIN-RELATED-RELATED"/>
    <property type="match status" value="1"/>
</dbReference>